<sequence>MCDFLKFKMLSVPYNNDNALFGVGLVGLMTLDSSLPIFNCIVESTNLCLVKSWSLPSSLGQCDSNFALWELVLLISL</sequence>
<evidence type="ECO:0000256" key="1">
    <source>
        <dbReference type="SAM" id="Phobius"/>
    </source>
</evidence>
<reference evidence="2 3" key="1">
    <citation type="submission" date="2024-01" db="EMBL/GenBank/DDBJ databases">
        <title>The genomes of 5 underutilized Papilionoideae crops provide insights into root nodulation and disease resistance.</title>
        <authorList>
            <person name="Yuan L."/>
        </authorList>
    </citation>
    <scope>NUCLEOTIDE SEQUENCE [LARGE SCALE GENOMIC DNA]</scope>
    <source>
        <strain evidence="2">LY-2023</strain>
        <tissue evidence="2">Leaf</tissue>
    </source>
</reference>
<keyword evidence="1" id="KW-0812">Transmembrane</keyword>
<feature type="transmembrane region" description="Helical" evidence="1">
    <location>
        <begin position="20"/>
        <end position="42"/>
    </location>
</feature>
<gene>
    <name evidence="2" type="ORF">RJT34_15538</name>
</gene>
<evidence type="ECO:0000313" key="2">
    <source>
        <dbReference type="EMBL" id="KAK7292687.1"/>
    </source>
</evidence>
<comment type="caution">
    <text evidence="2">The sequence shown here is derived from an EMBL/GenBank/DDBJ whole genome shotgun (WGS) entry which is preliminary data.</text>
</comment>
<accession>A0AAN9J5X5</accession>
<dbReference type="AlphaFoldDB" id="A0AAN9J5X5"/>
<organism evidence="2 3">
    <name type="scientific">Clitoria ternatea</name>
    <name type="common">Butterfly pea</name>
    <dbReference type="NCBI Taxonomy" id="43366"/>
    <lineage>
        <taxon>Eukaryota</taxon>
        <taxon>Viridiplantae</taxon>
        <taxon>Streptophyta</taxon>
        <taxon>Embryophyta</taxon>
        <taxon>Tracheophyta</taxon>
        <taxon>Spermatophyta</taxon>
        <taxon>Magnoliopsida</taxon>
        <taxon>eudicotyledons</taxon>
        <taxon>Gunneridae</taxon>
        <taxon>Pentapetalae</taxon>
        <taxon>rosids</taxon>
        <taxon>fabids</taxon>
        <taxon>Fabales</taxon>
        <taxon>Fabaceae</taxon>
        <taxon>Papilionoideae</taxon>
        <taxon>50 kb inversion clade</taxon>
        <taxon>NPAAA clade</taxon>
        <taxon>indigoferoid/millettioid clade</taxon>
        <taxon>Phaseoleae</taxon>
        <taxon>Clitoria</taxon>
    </lineage>
</organism>
<keyword evidence="1" id="KW-1133">Transmembrane helix</keyword>
<keyword evidence="3" id="KW-1185">Reference proteome</keyword>
<dbReference type="EMBL" id="JAYKXN010000004">
    <property type="protein sequence ID" value="KAK7292687.1"/>
    <property type="molecule type" value="Genomic_DNA"/>
</dbReference>
<protein>
    <submittedName>
        <fullName evidence="2">Uncharacterized protein</fullName>
    </submittedName>
</protein>
<proteinExistence type="predicted"/>
<dbReference type="Proteomes" id="UP001359559">
    <property type="component" value="Unassembled WGS sequence"/>
</dbReference>
<evidence type="ECO:0000313" key="3">
    <source>
        <dbReference type="Proteomes" id="UP001359559"/>
    </source>
</evidence>
<name>A0AAN9J5X5_CLITE</name>
<keyword evidence="1" id="KW-0472">Membrane</keyword>